<evidence type="ECO:0000313" key="2">
    <source>
        <dbReference type="Proteomes" id="UP000245626"/>
    </source>
</evidence>
<keyword evidence="2" id="KW-1185">Reference proteome</keyword>
<dbReference type="Proteomes" id="UP000245626">
    <property type="component" value="Unassembled WGS sequence"/>
</dbReference>
<proteinExistence type="predicted"/>
<accession>A0ACD0NYM1</accession>
<evidence type="ECO:0000313" key="1">
    <source>
        <dbReference type="EMBL" id="PWN50978.1"/>
    </source>
</evidence>
<organism evidence="1 2">
    <name type="scientific">Violaceomyces palustris</name>
    <dbReference type="NCBI Taxonomy" id="1673888"/>
    <lineage>
        <taxon>Eukaryota</taxon>
        <taxon>Fungi</taxon>
        <taxon>Dikarya</taxon>
        <taxon>Basidiomycota</taxon>
        <taxon>Ustilaginomycotina</taxon>
        <taxon>Ustilaginomycetes</taxon>
        <taxon>Violaceomycetales</taxon>
        <taxon>Violaceomycetaceae</taxon>
        <taxon>Violaceomyces</taxon>
    </lineage>
</organism>
<reference evidence="1 2" key="1">
    <citation type="journal article" date="2018" name="Mol. Biol. Evol.">
        <title>Broad Genomic Sampling Reveals a Smut Pathogenic Ancestry of the Fungal Clade Ustilaginomycotina.</title>
        <authorList>
            <person name="Kijpornyongpan T."/>
            <person name="Mondo S.J."/>
            <person name="Barry K."/>
            <person name="Sandor L."/>
            <person name="Lee J."/>
            <person name="Lipzen A."/>
            <person name="Pangilinan J."/>
            <person name="LaButti K."/>
            <person name="Hainaut M."/>
            <person name="Henrissat B."/>
            <person name="Grigoriev I.V."/>
            <person name="Spatafora J.W."/>
            <person name="Aime M.C."/>
        </authorList>
    </citation>
    <scope>NUCLEOTIDE SEQUENCE [LARGE SCALE GENOMIC DNA]</scope>
    <source>
        <strain evidence="1 2">SA 807</strain>
    </source>
</reference>
<gene>
    <name evidence="1" type="ORF">IE53DRAFT_69453</name>
</gene>
<dbReference type="EMBL" id="KZ819881">
    <property type="protein sequence ID" value="PWN50978.1"/>
    <property type="molecule type" value="Genomic_DNA"/>
</dbReference>
<name>A0ACD0NYM1_9BASI</name>
<sequence length="454" mass="51698">MIRCLTETLLLHDFGLHVHLPEHRLCPTVPNRLNYLSWAHGILDSTLPLYEILEGSSNARCRGRTEVRALDIGTGASAIYPILGCAVDPSWSFTATDIDDESLRWASKIVREPLNNLSFSMHGHRKKKHLHLKDRIRLLHRKVEDPLIPPRSDIGVPHARLLYHLTMCNPPFYSSEEEMRASYELKEQEPSAVCHGTENEMITEGGEVNFVKRMVEESMGLWESVILYSSMLGKLSSLRLLVEHLRERGVGNYAIGELIQGQTRRWVLGWSHTPYRIAGGMSSCKSLALARLLPSATMRSMSFDLSSDEEREEVLIERLKSILVGLGSSEFIQTQGGGGDGKSDHLLEVKMMSESWTRSARRARTRRQKQGEEEEEEAAGGSNHQEPLLCVRFSLERFMNGDDDDEERVGSSSRATKERRRLISQWIYGRDRIKFESLTGHVFQRFEDSLRGKR</sequence>
<protein>
    <submittedName>
        <fullName evidence="1">Uncharacterized protein</fullName>
    </submittedName>
</protein>